<evidence type="ECO:0000256" key="5">
    <source>
        <dbReference type="ARBA" id="ARBA00022857"/>
    </source>
</evidence>
<reference evidence="15" key="1">
    <citation type="submission" date="2016-02" db="EMBL/GenBank/DDBJ databases">
        <title>Comparative genomics of biotechnologically important yeasts.</title>
        <authorList>
            <consortium name="DOE Joint Genome Institute"/>
            <person name="Riley R."/>
            <person name="Haridas S."/>
            <person name="Wolfe K.H."/>
            <person name="Lopes M.R."/>
            <person name="Hittinger C.T."/>
            <person name="Goker M."/>
            <person name="Salamov A."/>
            <person name="Wisecaver J."/>
            <person name="Long T.M."/>
            <person name="Aerts A.L."/>
            <person name="Barry K."/>
            <person name="Choi C."/>
            <person name="Clum A."/>
            <person name="Coughlan A.Y."/>
            <person name="Deshpande S."/>
            <person name="Douglass A.P."/>
            <person name="Hanson S.J."/>
            <person name="Klenk H.-P."/>
            <person name="Labutti K."/>
            <person name="Lapidus A."/>
            <person name="Lindquist E."/>
            <person name="Lipzen A."/>
            <person name="Meier-Kolthoff J.P."/>
            <person name="Ohm R.A."/>
            <person name="Otillar R.P."/>
            <person name="Pangilinan J."/>
            <person name="Peng Y."/>
            <person name="Rokas A."/>
            <person name="Rosa C.A."/>
            <person name="Scheuner C."/>
            <person name="Sibirny A.A."/>
            <person name="Slot J.C."/>
            <person name="Stielow J.B."/>
            <person name="Sun H."/>
            <person name="Kurtzman C.P."/>
            <person name="Blackwell M."/>
            <person name="Jeffries T.W."/>
            <person name="Grigoriev I.V."/>
        </authorList>
    </citation>
    <scope>NUCLEOTIDE SEQUENCE [LARGE SCALE GENOMIC DNA]</scope>
    <source>
        <strain evidence="15">NRRL Y-17796</strain>
    </source>
</reference>
<evidence type="ECO:0000256" key="1">
    <source>
        <dbReference type="ARBA" id="ARBA00004173"/>
    </source>
</evidence>
<dbReference type="SUPFAM" id="SSF51735">
    <property type="entry name" value="NAD(P)-binding Rossmann-fold domains"/>
    <property type="match status" value="1"/>
</dbReference>
<comment type="similarity">
    <text evidence="2">Belongs to the zinc-containing alcohol dehydrogenase family. Quinone oxidoreductase subfamily.</text>
</comment>
<evidence type="ECO:0000256" key="8">
    <source>
        <dbReference type="ARBA" id="ARBA00023098"/>
    </source>
</evidence>
<evidence type="ECO:0000256" key="12">
    <source>
        <dbReference type="ARBA" id="ARBA00048843"/>
    </source>
</evidence>
<dbReference type="InterPro" id="IPR020843">
    <property type="entry name" value="ER"/>
</dbReference>
<dbReference type="Gene3D" id="3.90.180.10">
    <property type="entry name" value="Medium-chain alcohol dehydrogenases, catalytic domain"/>
    <property type="match status" value="1"/>
</dbReference>
<keyword evidence="10" id="KW-0275">Fatty acid biosynthesis</keyword>
<keyword evidence="4" id="KW-0276">Fatty acid metabolism</keyword>
<keyword evidence="8" id="KW-0443">Lipid metabolism</keyword>
<keyword evidence="5" id="KW-0521">NADP</keyword>
<dbReference type="InterPro" id="IPR013149">
    <property type="entry name" value="ADH-like_C"/>
</dbReference>
<evidence type="ECO:0000256" key="9">
    <source>
        <dbReference type="ARBA" id="ARBA00023128"/>
    </source>
</evidence>
<dbReference type="InterPro" id="IPR013154">
    <property type="entry name" value="ADH-like_N"/>
</dbReference>
<dbReference type="PANTHER" id="PTHR43981:SF2">
    <property type="entry name" value="ENOYL-[ACYL-CARRIER-PROTEIN] REDUCTASE, MITOCHONDRIAL"/>
    <property type="match status" value="1"/>
</dbReference>
<evidence type="ECO:0000256" key="11">
    <source>
        <dbReference type="ARBA" id="ARBA00038963"/>
    </source>
</evidence>
<dbReference type="SUPFAM" id="SSF50129">
    <property type="entry name" value="GroES-like"/>
    <property type="match status" value="1"/>
</dbReference>
<keyword evidence="6" id="KW-0809">Transit peptide</keyword>
<name>A0A1E4TKB9_9ASCO</name>
<feature type="domain" description="Enoyl reductase (ER)" evidence="13">
    <location>
        <begin position="32"/>
        <end position="357"/>
    </location>
</feature>
<keyword evidence="9" id="KW-0496">Mitochondrion</keyword>
<dbReference type="CDD" id="cd08290">
    <property type="entry name" value="ETR"/>
    <property type="match status" value="1"/>
</dbReference>
<dbReference type="GO" id="GO:0009060">
    <property type="term" value="P:aerobic respiration"/>
    <property type="evidence" value="ECO:0007669"/>
    <property type="project" value="EnsemblFungi"/>
</dbReference>
<dbReference type="InterPro" id="IPR036291">
    <property type="entry name" value="NAD(P)-bd_dom_sf"/>
</dbReference>
<evidence type="ECO:0000256" key="4">
    <source>
        <dbReference type="ARBA" id="ARBA00022832"/>
    </source>
</evidence>
<evidence type="ECO:0000256" key="3">
    <source>
        <dbReference type="ARBA" id="ARBA00022516"/>
    </source>
</evidence>
<dbReference type="GO" id="GO:0005739">
    <property type="term" value="C:mitochondrion"/>
    <property type="evidence" value="ECO:0007669"/>
    <property type="project" value="UniProtKB-SubCell"/>
</dbReference>
<dbReference type="AlphaFoldDB" id="A0A1E4TKB9"/>
<evidence type="ECO:0000256" key="7">
    <source>
        <dbReference type="ARBA" id="ARBA00023002"/>
    </source>
</evidence>
<comment type="subcellular location">
    <subcellularLocation>
        <location evidence="1">Mitochondrion</location>
    </subcellularLocation>
</comment>
<evidence type="ECO:0000256" key="6">
    <source>
        <dbReference type="ARBA" id="ARBA00022946"/>
    </source>
</evidence>
<organism evidence="14 15">
    <name type="scientific">Tortispora caseinolytica NRRL Y-17796</name>
    <dbReference type="NCBI Taxonomy" id="767744"/>
    <lineage>
        <taxon>Eukaryota</taxon>
        <taxon>Fungi</taxon>
        <taxon>Dikarya</taxon>
        <taxon>Ascomycota</taxon>
        <taxon>Saccharomycotina</taxon>
        <taxon>Trigonopsidomycetes</taxon>
        <taxon>Trigonopsidales</taxon>
        <taxon>Trigonopsidaceae</taxon>
        <taxon>Tortispora</taxon>
    </lineage>
</organism>
<keyword evidence="15" id="KW-1185">Reference proteome</keyword>
<evidence type="ECO:0000256" key="2">
    <source>
        <dbReference type="ARBA" id="ARBA00010371"/>
    </source>
</evidence>
<proteinExistence type="inferred from homology"/>
<sequence>MTRIAINRLVHLRRLHVKSQAIAFTEFGDPTKVLKLHEYSINTDPVANPNSILVKFLAWPINPADINQIEGVYPSKPVFHSNLSETPLAIGGNEGVCKVVETGKDVIGFKPGDWAVMQKVSVGTWRTYAECTPDQLTLVPSKGNTEVQAATISVNPCTAYRMLKDFADMKPGDFFIQNGANSGVGRAAIQLGRLWGFRSINVVRNRPQLGDLIADLKSIGADAVVTDEEISGREFRSSLKEITQGSPVKLALNCIGGKSTLNIARQLSPGGHLVTYGAMAKQPITLPPSLFIFKDIHCHGEWVTAWSNRHPKEKQQMIQEILALYRNGEFKDVPVEEFIWKETDSAETKYNLFMKALNNYIAGGHNKQLCLIK</sequence>
<keyword evidence="3" id="KW-0444">Lipid biosynthesis</keyword>
<evidence type="ECO:0000256" key="10">
    <source>
        <dbReference type="ARBA" id="ARBA00023160"/>
    </source>
</evidence>
<protein>
    <recommendedName>
        <fullName evidence="11">enoyl-[acyl-carrier-protein] reductase</fullName>
        <ecNumber evidence="11">1.3.1.104</ecNumber>
    </recommendedName>
</protein>
<dbReference type="Pfam" id="PF00107">
    <property type="entry name" value="ADH_zinc_N"/>
    <property type="match status" value="1"/>
</dbReference>
<dbReference type="SMART" id="SM00829">
    <property type="entry name" value="PKS_ER"/>
    <property type="match status" value="1"/>
</dbReference>
<dbReference type="FunFam" id="3.40.50.720:FF:000112">
    <property type="entry name" value="Enoyl-[acyl-carrier-protein] reductase 1, mitochondrial"/>
    <property type="match status" value="1"/>
</dbReference>
<accession>A0A1E4TKB9</accession>
<gene>
    <name evidence="14" type="ORF">CANCADRAFT_781</name>
</gene>
<dbReference type="Proteomes" id="UP000095023">
    <property type="component" value="Unassembled WGS sequence"/>
</dbReference>
<evidence type="ECO:0000313" key="15">
    <source>
        <dbReference type="Proteomes" id="UP000095023"/>
    </source>
</evidence>
<keyword evidence="7" id="KW-0560">Oxidoreductase</keyword>
<evidence type="ECO:0000313" key="14">
    <source>
        <dbReference type="EMBL" id="ODV92194.1"/>
    </source>
</evidence>
<dbReference type="Gene3D" id="3.40.50.720">
    <property type="entry name" value="NAD(P)-binding Rossmann-like Domain"/>
    <property type="match status" value="1"/>
</dbReference>
<dbReference type="Pfam" id="PF08240">
    <property type="entry name" value="ADH_N"/>
    <property type="match status" value="1"/>
</dbReference>
<evidence type="ECO:0000259" key="13">
    <source>
        <dbReference type="SMART" id="SM00829"/>
    </source>
</evidence>
<dbReference type="InterPro" id="IPR051034">
    <property type="entry name" value="Mito_Enoyl-ACP_Reductase"/>
</dbReference>
<dbReference type="PANTHER" id="PTHR43981">
    <property type="entry name" value="ENOYL-[ACYL-CARRIER-PROTEIN] REDUCTASE, MITOCHONDRIAL"/>
    <property type="match status" value="1"/>
</dbReference>
<dbReference type="EC" id="1.3.1.104" evidence="11"/>
<dbReference type="EMBL" id="KV453841">
    <property type="protein sequence ID" value="ODV92194.1"/>
    <property type="molecule type" value="Genomic_DNA"/>
</dbReference>
<dbReference type="OrthoDB" id="7482721at2759"/>
<dbReference type="InterPro" id="IPR011032">
    <property type="entry name" value="GroES-like_sf"/>
</dbReference>
<comment type="catalytic activity">
    <reaction evidence="12">
        <text>a 2,3-saturated acyl-[ACP] + NADP(+) = a (2E)-enoyl-[ACP] + NADPH + H(+)</text>
        <dbReference type="Rhea" id="RHEA:22564"/>
        <dbReference type="Rhea" id="RHEA-COMP:9925"/>
        <dbReference type="Rhea" id="RHEA-COMP:9926"/>
        <dbReference type="ChEBI" id="CHEBI:15378"/>
        <dbReference type="ChEBI" id="CHEBI:57783"/>
        <dbReference type="ChEBI" id="CHEBI:58349"/>
        <dbReference type="ChEBI" id="CHEBI:78784"/>
        <dbReference type="ChEBI" id="CHEBI:78785"/>
        <dbReference type="EC" id="1.3.1.104"/>
    </reaction>
</comment>
<dbReference type="GO" id="GO:0141148">
    <property type="term" value="F:enoyl-[acyl-carrier-protein] reductase (NADPH) activity"/>
    <property type="evidence" value="ECO:0007669"/>
    <property type="project" value="UniProtKB-EC"/>
</dbReference>
<dbReference type="GO" id="GO:0006633">
    <property type="term" value="P:fatty acid biosynthetic process"/>
    <property type="evidence" value="ECO:0007669"/>
    <property type="project" value="UniProtKB-KW"/>
</dbReference>